<dbReference type="InterPro" id="IPR053150">
    <property type="entry name" value="Teicoplanin_resist-assoc"/>
</dbReference>
<keyword evidence="1" id="KW-1133">Transmembrane helix</keyword>
<dbReference type="EMBL" id="VSSQ01117007">
    <property type="protein sequence ID" value="MPN51664.1"/>
    <property type="molecule type" value="Genomic_DNA"/>
</dbReference>
<name>A0A645ITE6_9ZZZZ</name>
<feature type="domain" description="VanZ-like" evidence="2">
    <location>
        <begin position="1"/>
        <end position="66"/>
    </location>
</feature>
<dbReference type="InterPro" id="IPR006976">
    <property type="entry name" value="VanZ-like"/>
</dbReference>
<feature type="transmembrane region" description="Helical" evidence="1">
    <location>
        <begin position="49"/>
        <end position="66"/>
    </location>
</feature>
<reference evidence="3" key="1">
    <citation type="submission" date="2019-08" db="EMBL/GenBank/DDBJ databases">
        <authorList>
            <person name="Kucharzyk K."/>
            <person name="Murdoch R.W."/>
            <person name="Higgins S."/>
            <person name="Loffler F."/>
        </authorList>
    </citation>
    <scope>NUCLEOTIDE SEQUENCE</scope>
</reference>
<evidence type="ECO:0000256" key="1">
    <source>
        <dbReference type="SAM" id="Phobius"/>
    </source>
</evidence>
<proteinExistence type="predicted"/>
<accession>A0A645ITE6</accession>
<gene>
    <name evidence="3" type="ORF">SDC9_199313</name>
</gene>
<organism evidence="3">
    <name type="scientific">bioreactor metagenome</name>
    <dbReference type="NCBI Taxonomy" id="1076179"/>
    <lineage>
        <taxon>unclassified sequences</taxon>
        <taxon>metagenomes</taxon>
        <taxon>ecological metagenomes</taxon>
    </lineage>
</organism>
<dbReference type="PANTHER" id="PTHR36834:SF2">
    <property type="entry name" value="MEMBRANE PROTEIN"/>
    <property type="match status" value="1"/>
</dbReference>
<evidence type="ECO:0000313" key="3">
    <source>
        <dbReference type="EMBL" id="MPN51664.1"/>
    </source>
</evidence>
<keyword evidence="1" id="KW-0812">Transmembrane</keyword>
<keyword evidence="1" id="KW-0472">Membrane</keyword>
<dbReference type="Pfam" id="PF04892">
    <property type="entry name" value="VanZ"/>
    <property type="match status" value="1"/>
</dbReference>
<comment type="caution">
    <text evidence="3">The sequence shown here is derived from an EMBL/GenBank/DDBJ whole genome shotgun (WGS) entry which is preliminary data.</text>
</comment>
<dbReference type="AlphaFoldDB" id="A0A645ITE6"/>
<dbReference type="PANTHER" id="PTHR36834">
    <property type="entry name" value="MEMBRANE PROTEIN-RELATED"/>
    <property type="match status" value="1"/>
</dbReference>
<sequence>MMIPFGFLLPLIKPQKLWTLVLWTFLFSLVVELIQPLMSGMRASDITDLVTNTTGGILGYCIYLFLKRPLEVALKRIGS</sequence>
<protein>
    <recommendedName>
        <fullName evidence="2">VanZ-like domain-containing protein</fullName>
    </recommendedName>
</protein>
<evidence type="ECO:0000259" key="2">
    <source>
        <dbReference type="Pfam" id="PF04892"/>
    </source>
</evidence>